<dbReference type="Pfam" id="PF00698">
    <property type="entry name" value="Acyl_transf_1"/>
    <property type="match status" value="1"/>
</dbReference>
<dbReference type="InterPro" id="IPR020806">
    <property type="entry name" value="PKS_PP-bd"/>
</dbReference>
<dbReference type="SUPFAM" id="SSF52151">
    <property type="entry name" value="FabD/lysophospholipase-like"/>
    <property type="match status" value="1"/>
</dbReference>
<dbReference type="EMBL" id="QUNO01000029">
    <property type="protein sequence ID" value="REH27642.1"/>
    <property type="molecule type" value="Genomic_DNA"/>
</dbReference>
<dbReference type="GO" id="GO:0004312">
    <property type="term" value="F:fatty acid synthase activity"/>
    <property type="evidence" value="ECO:0007669"/>
    <property type="project" value="TreeGrafter"/>
</dbReference>
<dbReference type="Gene3D" id="3.10.129.110">
    <property type="entry name" value="Polyketide synthase dehydratase"/>
    <property type="match status" value="1"/>
</dbReference>
<dbReference type="InterPro" id="IPR042104">
    <property type="entry name" value="PKS_dehydratase_sf"/>
</dbReference>
<feature type="domain" description="PKS/mFAS DH" evidence="6">
    <location>
        <begin position="437"/>
        <end position="701"/>
    </location>
</feature>
<dbReference type="Pfam" id="PF08659">
    <property type="entry name" value="KR"/>
    <property type="match status" value="1"/>
</dbReference>
<dbReference type="OrthoDB" id="9778690at2"/>
<dbReference type="GO" id="GO:0071770">
    <property type="term" value="P:DIM/DIP cell wall layer assembly"/>
    <property type="evidence" value="ECO:0007669"/>
    <property type="project" value="TreeGrafter"/>
</dbReference>
<dbReference type="InterPro" id="IPR036291">
    <property type="entry name" value="NAD(P)-bd_dom_sf"/>
</dbReference>
<dbReference type="InterPro" id="IPR057326">
    <property type="entry name" value="KR_dom"/>
</dbReference>
<dbReference type="GO" id="GO:0005886">
    <property type="term" value="C:plasma membrane"/>
    <property type="evidence" value="ECO:0007669"/>
    <property type="project" value="TreeGrafter"/>
</dbReference>
<evidence type="ECO:0000259" key="6">
    <source>
        <dbReference type="PROSITE" id="PS52019"/>
    </source>
</evidence>
<evidence type="ECO:0000313" key="8">
    <source>
        <dbReference type="Proteomes" id="UP000256269"/>
    </source>
</evidence>
<dbReference type="InterPro" id="IPR049900">
    <property type="entry name" value="PKS_mFAS_DH"/>
</dbReference>
<dbReference type="Pfam" id="PF00550">
    <property type="entry name" value="PP-binding"/>
    <property type="match status" value="1"/>
</dbReference>
<dbReference type="SMART" id="SM00823">
    <property type="entry name" value="PKS_PP"/>
    <property type="match status" value="1"/>
</dbReference>
<evidence type="ECO:0000313" key="7">
    <source>
        <dbReference type="EMBL" id="REH27642.1"/>
    </source>
</evidence>
<dbReference type="Gene3D" id="3.40.50.720">
    <property type="entry name" value="NAD(P)-binding Rossmann-like Domain"/>
    <property type="match status" value="1"/>
</dbReference>
<gene>
    <name evidence="7" type="ORF">BCF44_12930</name>
</gene>
<evidence type="ECO:0000256" key="4">
    <source>
        <dbReference type="PROSITE-ProRule" id="PRU01363"/>
    </source>
</evidence>
<dbReference type="InterPro" id="IPR001227">
    <property type="entry name" value="Ac_transferase_dom_sf"/>
</dbReference>
<dbReference type="Proteomes" id="UP000256269">
    <property type="component" value="Unassembled WGS sequence"/>
</dbReference>
<evidence type="ECO:0000256" key="3">
    <source>
        <dbReference type="ARBA" id="ARBA00022679"/>
    </source>
</evidence>
<dbReference type="SMART" id="SM00826">
    <property type="entry name" value="PKS_DH"/>
    <property type="match status" value="1"/>
</dbReference>
<sequence length="1195" mass="127709">MIGLFPISARSPQSLRSNAERLAHWLENEGAEVSLPDVGYTLARRRAHLTERLTVVADDREQLIDRLRRGDYDRATSAAPQAGAVFVFSGHGSQWTGMGRELMTCEPVFAGLVEELEDVFAHECGRALSELMTGEDLGSASMALVQPTLFATQVGLARTWQHYGIEPAAVIGHSMGEVAAAVVAGALSAADGARVICRRSALIERRLTDHGAAALVELPAAKVMRMIGPDGVLDLAVYSSTRASVVTGRPEDVERFIDGCEAVGIIARRVPGVRFAAHSRHVDSIIDELTTSLGDIEPSGLVTPCYGTALPGAPPSFDAGYWADNLRNPVRFTQALQAAAADGYRCFIEISPHPVVVPAIVDTLGDSGITGASALCSLRREQPARPTLLANIGRAHCRGLTVDWATVHPVGRLAELPTMAWNRKRYRAVIRRSDDLHPLLGVHVKLTDRHIWQATVDLDHLPWLADHRVNTRAVLPGSAFVEMVSAAACAAWEVPIGAVEMSDLEFRRLLPLSRPVTLTTTMSLSGDTANVEISTDSAVHATATVRRADHQAGSDIEGDIAAVTEWRGAGPLYERLRSTGQEHGPAFAGVNAVSDGWSTVSWPDELPQDGRFTLHPAMLDACMHGLAALIAGERTGTVLPVGIGSVRARRSLGRDLVCRASVKSAQDSDTLATVDVYEKSGAWIATLDGVRLRELHGSPSWEELLYAVEWVDSPRTSGQTGRVLRMPDGVDGRQLVLDLATTLREILTAGPPYDRVIVAIDAANPEHAALAGLVRTLRHEHPELPLSLVDDPDGTADIAMTTEDEVTYRDGNRRAARLMPVALPARTDSVLVRPDGAYIVTGGTRGLGLRTAEWLAEQGAGTILLCGRSSPTVDVANALVLTGDITETAERAVALAESRGHRLRGVVHAAGVLDDALLEDLDDDRIQRVWHPKVLGAQRLRAALGEGSLDWWVSYSSLASVIGAPGQAAHAAANAWLDAFGTQLRGEGIRAITVNWGRWSEIGSVTGKQVAGLAGIPTSTGMAVLGEILARDIAQVSVARFDSAGLAAAYPHIARSDFFAHFHPTARFSVDSLAGHNDQDRRRMVGTRVIARAGAVLGFEPGELPEDRPLVHAGLDSLGAVKIKNAIREDFAVEIPVARLLGGHTVAELTDDVMNELGNATGDPTADSAVASAAADRARTRATLTAKRRAVRRRS</sequence>
<dbReference type="Pfam" id="PF22621">
    <property type="entry name" value="CurL-like_PKS_C"/>
    <property type="match status" value="1"/>
</dbReference>
<dbReference type="SUPFAM" id="SSF51735">
    <property type="entry name" value="NAD(P)-binding Rossmann-fold domains"/>
    <property type="match status" value="2"/>
</dbReference>
<reference evidence="7 8" key="1">
    <citation type="submission" date="2018-08" db="EMBL/GenBank/DDBJ databases">
        <title>Genomic Encyclopedia of Archaeal and Bacterial Type Strains, Phase II (KMG-II): from individual species to whole genera.</title>
        <authorList>
            <person name="Goeker M."/>
        </authorList>
    </citation>
    <scope>NUCLEOTIDE SEQUENCE [LARGE SCALE GENOMIC DNA]</scope>
    <source>
        <strain evidence="7 8">DSM 45791</strain>
    </source>
</reference>
<feature type="region of interest" description="N-terminal hotdog fold" evidence="4">
    <location>
        <begin position="437"/>
        <end position="552"/>
    </location>
</feature>
<dbReference type="InterPro" id="IPR016035">
    <property type="entry name" value="Acyl_Trfase/lysoPLipase"/>
</dbReference>
<dbReference type="InterPro" id="IPR049551">
    <property type="entry name" value="PKS_DH_C"/>
</dbReference>
<dbReference type="InterPro" id="IPR014043">
    <property type="entry name" value="Acyl_transferase_dom"/>
</dbReference>
<dbReference type="SMART" id="SM00822">
    <property type="entry name" value="PKS_KR"/>
    <property type="match status" value="1"/>
</dbReference>
<dbReference type="Gene3D" id="3.30.70.3290">
    <property type="match status" value="1"/>
</dbReference>
<dbReference type="GO" id="GO:0005737">
    <property type="term" value="C:cytoplasm"/>
    <property type="evidence" value="ECO:0007669"/>
    <property type="project" value="TreeGrafter"/>
</dbReference>
<evidence type="ECO:0000259" key="5">
    <source>
        <dbReference type="PROSITE" id="PS50075"/>
    </source>
</evidence>
<organism evidence="7 8">
    <name type="scientific">Kutzneria buriramensis</name>
    <dbReference type="NCBI Taxonomy" id="1045776"/>
    <lineage>
        <taxon>Bacteria</taxon>
        <taxon>Bacillati</taxon>
        <taxon>Actinomycetota</taxon>
        <taxon>Actinomycetes</taxon>
        <taxon>Pseudonocardiales</taxon>
        <taxon>Pseudonocardiaceae</taxon>
        <taxon>Kutzneria</taxon>
    </lineage>
</organism>
<keyword evidence="1" id="KW-0596">Phosphopantetheine</keyword>
<feature type="region of interest" description="C-terminal hotdog fold" evidence="4">
    <location>
        <begin position="564"/>
        <end position="701"/>
    </location>
</feature>
<feature type="active site" description="Proton acceptor; for dehydratase activity" evidence="4">
    <location>
        <position position="467"/>
    </location>
</feature>
<evidence type="ECO:0000256" key="1">
    <source>
        <dbReference type="ARBA" id="ARBA00022450"/>
    </source>
</evidence>
<dbReference type="InterPro" id="IPR036736">
    <property type="entry name" value="ACP-like_sf"/>
</dbReference>
<keyword evidence="8" id="KW-1185">Reference proteome</keyword>
<dbReference type="PROSITE" id="PS50075">
    <property type="entry name" value="CARRIER"/>
    <property type="match status" value="1"/>
</dbReference>
<dbReference type="RefSeq" id="WP_116181652.1">
    <property type="nucleotide sequence ID" value="NZ_CP144375.1"/>
</dbReference>
<feature type="domain" description="Carrier" evidence="5">
    <location>
        <begin position="1080"/>
        <end position="1157"/>
    </location>
</feature>
<name>A0A3E0GTS5_9PSEU</name>
<dbReference type="AlphaFoldDB" id="A0A3E0GTS5"/>
<dbReference type="InterPro" id="IPR020807">
    <property type="entry name" value="PKS_DH"/>
</dbReference>
<dbReference type="InterPro" id="IPR013968">
    <property type="entry name" value="PKS_KR"/>
</dbReference>
<protein>
    <submittedName>
        <fullName evidence="7">Phthiocerol/phenolphthiocerol synthesis type-I polyketide synthase D</fullName>
    </submittedName>
</protein>
<proteinExistence type="predicted"/>
<dbReference type="InterPro" id="IPR049552">
    <property type="entry name" value="PKS_DH_N"/>
</dbReference>
<dbReference type="PROSITE" id="PS52019">
    <property type="entry name" value="PKS_MFAS_DH"/>
    <property type="match status" value="1"/>
</dbReference>
<dbReference type="PANTHER" id="PTHR43775">
    <property type="entry name" value="FATTY ACID SYNTHASE"/>
    <property type="match status" value="1"/>
</dbReference>
<keyword evidence="3" id="KW-0808">Transferase</keyword>
<dbReference type="Gene3D" id="3.40.366.10">
    <property type="entry name" value="Malonyl-Coenzyme A Acyl Carrier Protein, domain 2"/>
    <property type="match status" value="1"/>
</dbReference>
<dbReference type="GO" id="GO:0031177">
    <property type="term" value="F:phosphopantetheine binding"/>
    <property type="evidence" value="ECO:0007669"/>
    <property type="project" value="InterPro"/>
</dbReference>
<dbReference type="SUPFAM" id="SSF47336">
    <property type="entry name" value="ACP-like"/>
    <property type="match status" value="1"/>
</dbReference>
<dbReference type="Pfam" id="PF14765">
    <property type="entry name" value="PS-DH"/>
    <property type="match status" value="1"/>
</dbReference>
<evidence type="ECO:0000256" key="2">
    <source>
        <dbReference type="ARBA" id="ARBA00022553"/>
    </source>
</evidence>
<keyword evidence="2" id="KW-0597">Phosphoprotein</keyword>
<dbReference type="PANTHER" id="PTHR43775:SF37">
    <property type="entry name" value="SI:DKEY-61P9.11"/>
    <property type="match status" value="1"/>
</dbReference>
<accession>A0A3E0GTS5</accession>
<feature type="active site" description="Proton donor; for dehydratase activity" evidence="4">
    <location>
        <position position="620"/>
    </location>
</feature>
<dbReference type="GO" id="GO:0006633">
    <property type="term" value="P:fatty acid biosynthetic process"/>
    <property type="evidence" value="ECO:0007669"/>
    <property type="project" value="TreeGrafter"/>
</dbReference>
<comment type="caution">
    <text evidence="7">The sequence shown here is derived from an EMBL/GenBank/DDBJ whole genome shotgun (WGS) entry which is preliminary data.</text>
</comment>
<dbReference type="InterPro" id="IPR050091">
    <property type="entry name" value="PKS_NRPS_Biosynth_Enz"/>
</dbReference>
<dbReference type="InterPro" id="IPR009081">
    <property type="entry name" value="PP-bd_ACP"/>
</dbReference>
<dbReference type="Pfam" id="PF21089">
    <property type="entry name" value="PKS_DH_N"/>
    <property type="match status" value="1"/>
</dbReference>
<dbReference type="Gene3D" id="1.10.1200.10">
    <property type="entry name" value="ACP-like"/>
    <property type="match status" value="1"/>
</dbReference>
<dbReference type="SMART" id="SM00827">
    <property type="entry name" value="PKS_AT"/>
    <property type="match status" value="1"/>
</dbReference>